<reference evidence="11 12" key="1">
    <citation type="journal article" date="2017" name="BMC Genomics">
        <title>Whole-genome assembly of Babesia ovata and comparative genomics between closely related pathogens.</title>
        <authorList>
            <person name="Yamagishi J."/>
            <person name="Asada M."/>
            <person name="Hakimi H."/>
            <person name="Tanaka T.Q."/>
            <person name="Sugimoto C."/>
            <person name="Kawazu S."/>
        </authorList>
    </citation>
    <scope>NUCLEOTIDE SEQUENCE [LARGE SCALE GENOMIC DNA]</scope>
    <source>
        <strain evidence="11 12">Miyake</strain>
    </source>
</reference>
<dbReference type="EMBL" id="BDSA01000002">
    <property type="protein sequence ID" value="GBE61108.1"/>
    <property type="molecule type" value="Genomic_DNA"/>
</dbReference>
<feature type="transmembrane region" description="Helical" evidence="9">
    <location>
        <begin position="276"/>
        <end position="299"/>
    </location>
</feature>
<feature type="transmembrane region" description="Helical" evidence="9">
    <location>
        <begin position="94"/>
        <end position="112"/>
    </location>
</feature>
<dbReference type="PANTHER" id="PTHR23505">
    <property type="entry name" value="SPINSTER"/>
    <property type="match status" value="1"/>
</dbReference>
<evidence type="ECO:0000256" key="5">
    <source>
        <dbReference type="ARBA" id="ARBA00023136"/>
    </source>
</evidence>
<organism evidence="11 12">
    <name type="scientific">Babesia ovata</name>
    <dbReference type="NCBI Taxonomy" id="189622"/>
    <lineage>
        <taxon>Eukaryota</taxon>
        <taxon>Sar</taxon>
        <taxon>Alveolata</taxon>
        <taxon>Apicomplexa</taxon>
        <taxon>Aconoidasida</taxon>
        <taxon>Piroplasmida</taxon>
        <taxon>Babesiidae</taxon>
        <taxon>Babesia</taxon>
    </lineage>
</organism>
<dbReference type="RefSeq" id="XP_028867351.1">
    <property type="nucleotide sequence ID" value="XM_029011518.1"/>
</dbReference>
<proteinExistence type="inferred from homology"/>
<evidence type="ECO:0000256" key="4">
    <source>
        <dbReference type="ARBA" id="ARBA00022989"/>
    </source>
</evidence>
<feature type="transmembrane region" description="Helical" evidence="9">
    <location>
        <begin position="229"/>
        <end position="252"/>
    </location>
</feature>
<dbReference type="GeneID" id="39874878"/>
<feature type="transmembrane region" description="Helical" evidence="9">
    <location>
        <begin position="339"/>
        <end position="359"/>
    </location>
</feature>
<evidence type="ECO:0000256" key="6">
    <source>
        <dbReference type="ARBA" id="ARBA00024338"/>
    </source>
</evidence>
<keyword evidence="3 9" id="KW-0812">Transmembrane</keyword>
<dbReference type="InterPro" id="IPR044770">
    <property type="entry name" value="MFS_spinster-like"/>
</dbReference>
<keyword evidence="12" id="KW-1185">Reference proteome</keyword>
<protein>
    <submittedName>
        <fullName evidence="11">Major facilitator superfamily member protein</fullName>
    </submittedName>
</protein>
<dbReference type="GO" id="GO:0016020">
    <property type="term" value="C:membrane"/>
    <property type="evidence" value="ECO:0007669"/>
    <property type="project" value="UniProtKB-SubCell"/>
</dbReference>
<feature type="coiled-coil region" evidence="7">
    <location>
        <begin position="632"/>
        <end position="663"/>
    </location>
</feature>
<feature type="region of interest" description="Disordered" evidence="8">
    <location>
        <begin position="1041"/>
        <end position="1070"/>
    </location>
</feature>
<dbReference type="GO" id="GO:0022857">
    <property type="term" value="F:transmembrane transporter activity"/>
    <property type="evidence" value="ECO:0007669"/>
    <property type="project" value="InterPro"/>
</dbReference>
<feature type="transmembrane region" description="Helical" evidence="9">
    <location>
        <begin position="433"/>
        <end position="454"/>
    </location>
</feature>
<comment type="subcellular location">
    <subcellularLocation>
        <location evidence="1">Membrane</location>
        <topology evidence="1">Multi-pass membrane protein</topology>
    </subcellularLocation>
</comment>
<comment type="caution">
    <text evidence="11">The sequence shown here is derived from an EMBL/GenBank/DDBJ whole genome shotgun (WGS) entry which is preliminary data.</text>
</comment>
<feature type="transmembrane region" description="Helical" evidence="9">
    <location>
        <begin position="67"/>
        <end position="88"/>
    </location>
</feature>
<feature type="compositionally biased region" description="Polar residues" evidence="8">
    <location>
        <begin position="1"/>
        <end position="11"/>
    </location>
</feature>
<dbReference type="SUPFAM" id="SSF103473">
    <property type="entry name" value="MFS general substrate transporter"/>
    <property type="match status" value="1"/>
</dbReference>
<evidence type="ECO:0000256" key="7">
    <source>
        <dbReference type="SAM" id="Coils"/>
    </source>
</evidence>
<dbReference type="InterPro" id="IPR036259">
    <property type="entry name" value="MFS_trans_sf"/>
</dbReference>
<dbReference type="InterPro" id="IPR011701">
    <property type="entry name" value="MFS"/>
</dbReference>
<dbReference type="Pfam" id="PF07690">
    <property type="entry name" value="MFS_1"/>
    <property type="match status" value="1"/>
</dbReference>
<comment type="similarity">
    <text evidence="6">Belongs to the major facilitator superfamily. Spinster (TC 2.A.1.49) family.</text>
</comment>
<sequence length="1758" mass="194001">MSEIQPSQPATHSDPAKPEEAKVPVNYGTFGEILYHLVSFTEGYEQQVLYMCVRTFETSLGFSKTQLSMLVTVSIMSRMCCSLVWGLLADAFPTNLVMSAGLLFMGIASILLSSTSHYYAILFLRFLHGAAFGCVYPVQQKIVAESDDDQNSSTFTRLHALNTIGRMLCAVITTEAAQNVLLGFVGWRTSYIVLGYVWISVGIAIVFAMKNEEDLSTPYDSIQKFTEQIWGALKAVFTSGTAFLSIFTMLIAEAPMCTLPYMITYLEYLGVSDLKVGVAIVVTTIGGAAGTAAGGIVIDKITSTHKDYGELIAGIVVMGVRLIVCLLFFMSPAPDGRLLWYHYIEFAILGATLVTVGGVDRPIMKKAIEDKYQASASAIIQCISGISISVSFVEIFGYLSEKLHGYVPSNKPLEAMDDGLKDRNTEALRKSTMYIIVIGSLLNIACYIALIFTYRKERPDIKRKNREWRKARAEKLAARKKASQEEPIYELPPEVPVEKEREVSLEDTLDLNVKKIVEANKKIEGVHGKLGGVEKSLGEWKQQAQGVLGRAIRNANEVYERLESEIGAKTTAIGSHNSEIQKANTQLATHVTSLQQWNSAAQGVITKAEGKCAQILEKVKTTDQKSVIFTQAEKLRDEGTRLLKAAEQAKKAVEAKVSEALEAVVNMDGDLKRDLKGVRDAIKKQIWSKIEEFQVTKLDNLVKGDLWTLKERIEGLGKGLNTDDKSQPLVKQALEDLAAQKTLLDAITSDTNGSIPKETRNLENKFNNAIKDPLTQAVSAVDQAIGTLGKNFEPGGSNNSIEKIFEHIKDRVGAIKGEAGDRNGRGRKGVDGIVARFKEYVKGVGNNMAKQTEDGGTVHSWLDKILTHNGVVRYRLGEFLKDNNGGKLQVKYQNENGMHDPTKKQTKEKLKQAKIYDTAKTQSQFNGATSNSIAKDLTSLMKFLDAYAKTLDEEIKKGNNKFVTELVRAIEGDVKNGNHHSDYKQENLTSTVEATLAALTADARRTAGEINSLLLNVDRSGQPTDGSVAKFLDKTKEITDDLDSKLTQATSPPKPDPAGTSTESPAQAVDSRLKEVRDMVNTKIEGTFTTEVTKDLAAAVSELPTAVDNFNQQAQEQIRAAATTAIEKAANVISEQDDGSKIDLKEKMQTFHKSHEDIVHPTNGLQKQLEQQVDKHIWNDNPPGGKINIKDTFSSYNSHADQNSLDPNKPENLEGKLPQAIGDIKTVGLKELENTIGNGAQDIIETTTFTGPFTQIQTELDEIKKLVDGNGSFIEDGKDKGVKKHLANLKTMLTKGSFINGGNGLEEIKSAIDRLQITTFTTQPAAIGQAVTAIKAELEELREKLKKDKDEDVIKRLEYMKNEGLGTNQNSWNPVNGKPLSGLGKIERELKKQNEILRKQPGIIDKAVSEIKYQLAVVGVKLRNVGNNDDILNPLQRFKRRIGKNAPEPGNLQKICNEIQKLQEGPFQEHPTKIQDAKQEIVHGLTALQIELQGDKPGNDVIKTLNDLKGDGLSATETWTVKGESKKGLAKIEKELQRQQGILHNQPNTIGQGVNQITNELNNLRQQLNTEVTEKLKNLKEHGLNNGDTPWTNESQADKGLTQITADIVTIKTENVEDAAFTLKEVKEKSLNELTGIKDQLNSLRIRLDRILDLCFGFLVESGNGPGKFFNCIFEWLFDLGIKLVYKSINFTPHRLQRTVHGLGGDFIWVSALVGSSRRGELLVKRSGNRRDSVQDASDVVSVLWLEQHRLQFVAHLP</sequence>
<keyword evidence="5 9" id="KW-0472">Membrane</keyword>
<dbReference type="CDD" id="cd06174">
    <property type="entry name" value="MFS"/>
    <property type="match status" value="1"/>
</dbReference>
<name>A0A2H6KDN5_9APIC</name>
<dbReference type="PROSITE" id="PS50850">
    <property type="entry name" value="MFS"/>
    <property type="match status" value="1"/>
</dbReference>
<dbReference type="VEuPathDB" id="PiroplasmaDB:BOVATA_026010"/>
<evidence type="ECO:0000256" key="8">
    <source>
        <dbReference type="SAM" id="MobiDB-lite"/>
    </source>
</evidence>
<gene>
    <name evidence="11" type="ORF">BOVATA_026010</name>
</gene>
<dbReference type="Gene3D" id="1.20.1250.20">
    <property type="entry name" value="MFS general substrate transporter like domains"/>
    <property type="match status" value="2"/>
</dbReference>
<dbReference type="InterPro" id="IPR020846">
    <property type="entry name" value="MFS_dom"/>
</dbReference>
<dbReference type="PANTHER" id="PTHR23505:SF52">
    <property type="entry name" value="MAJOR FACILITATOR SUPERFAMILY PROTEIN"/>
    <property type="match status" value="1"/>
</dbReference>
<evidence type="ECO:0000256" key="9">
    <source>
        <dbReference type="SAM" id="Phobius"/>
    </source>
</evidence>
<evidence type="ECO:0000256" key="2">
    <source>
        <dbReference type="ARBA" id="ARBA00022448"/>
    </source>
</evidence>
<accession>A0A2H6KDN5</accession>
<keyword evidence="4 9" id="KW-1133">Transmembrane helix</keyword>
<evidence type="ECO:0000256" key="3">
    <source>
        <dbReference type="ARBA" id="ARBA00022692"/>
    </source>
</evidence>
<evidence type="ECO:0000313" key="11">
    <source>
        <dbReference type="EMBL" id="GBE61108.1"/>
    </source>
</evidence>
<feature type="domain" description="Major facilitator superfamily (MFS) profile" evidence="10">
    <location>
        <begin position="31"/>
        <end position="457"/>
    </location>
</feature>
<keyword evidence="7" id="KW-0175">Coiled coil</keyword>
<dbReference type="Proteomes" id="UP000236319">
    <property type="component" value="Unassembled WGS sequence"/>
</dbReference>
<evidence type="ECO:0000259" key="10">
    <source>
        <dbReference type="PROSITE" id="PS50850"/>
    </source>
</evidence>
<keyword evidence="2" id="KW-0813">Transport</keyword>
<feature type="region of interest" description="Disordered" evidence="8">
    <location>
        <begin position="1"/>
        <end position="20"/>
    </location>
</feature>
<evidence type="ECO:0000313" key="12">
    <source>
        <dbReference type="Proteomes" id="UP000236319"/>
    </source>
</evidence>
<dbReference type="OrthoDB" id="440755at2759"/>
<feature type="transmembrane region" description="Helical" evidence="9">
    <location>
        <begin position="191"/>
        <end position="209"/>
    </location>
</feature>
<evidence type="ECO:0000256" key="1">
    <source>
        <dbReference type="ARBA" id="ARBA00004141"/>
    </source>
</evidence>
<feature type="transmembrane region" description="Helical" evidence="9">
    <location>
        <begin position="311"/>
        <end position="333"/>
    </location>
</feature>